<reference evidence="2" key="1">
    <citation type="submission" date="2019-12" db="UniProtKB">
        <authorList>
            <consortium name="WormBaseParasite"/>
        </authorList>
    </citation>
    <scope>IDENTIFICATION</scope>
</reference>
<organism evidence="1 2">
    <name type="scientific">Trichuris muris</name>
    <name type="common">Mouse whipworm</name>
    <dbReference type="NCBI Taxonomy" id="70415"/>
    <lineage>
        <taxon>Eukaryota</taxon>
        <taxon>Metazoa</taxon>
        <taxon>Ecdysozoa</taxon>
        <taxon>Nematoda</taxon>
        <taxon>Enoplea</taxon>
        <taxon>Dorylaimia</taxon>
        <taxon>Trichinellida</taxon>
        <taxon>Trichuridae</taxon>
        <taxon>Trichuris</taxon>
    </lineage>
</organism>
<evidence type="ECO:0000313" key="1">
    <source>
        <dbReference type="Proteomes" id="UP000046395"/>
    </source>
</evidence>
<evidence type="ECO:0000313" key="2">
    <source>
        <dbReference type="WBParaSite" id="TMUE_1000003522.1"/>
    </source>
</evidence>
<sequence>MSFPENVFKHSIAELNNDLASNFESIKALLELPITRSGKTLRKEKLQTEQLFEKLAAFYDVCRSLREHIPIHTPTSSQVKLPSELISDMTAFLEDILDKKETMPRLDAFNLVPLIDSLLKISKLY</sequence>
<name>A0A5S6Q985_TRIMR</name>
<dbReference type="WBParaSite" id="TMUE_1000003522.1">
    <property type="protein sequence ID" value="TMUE_1000003522.1"/>
    <property type="gene ID" value="WBGene00287865"/>
</dbReference>
<protein>
    <submittedName>
        <fullName evidence="2">Uncharacterized protein</fullName>
    </submittedName>
</protein>
<dbReference type="AlphaFoldDB" id="A0A5S6Q985"/>
<dbReference type="Proteomes" id="UP000046395">
    <property type="component" value="Unassembled WGS sequence"/>
</dbReference>
<keyword evidence="1" id="KW-1185">Reference proteome</keyword>
<proteinExistence type="predicted"/>
<accession>A0A5S6Q985</accession>